<dbReference type="GO" id="GO:0043565">
    <property type="term" value="F:sequence-specific DNA binding"/>
    <property type="evidence" value="ECO:0007669"/>
    <property type="project" value="InterPro"/>
</dbReference>
<dbReference type="AlphaFoldDB" id="A0A9E8RYY4"/>
<evidence type="ECO:0000256" key="1">
    <source>
        <dbReference type="ARBA" id="ARBA00023015"/>
    </source>
</evidence>
<gene>
    <name evidence="5" type="ORF">OE104_07595</name>
</gene>
<keyword evidence="1" id="KW-0805">Transcription regulation</keyword>
<dbReference type="SUPFAM" id="SSF46689">
    <property type="entry name" value="Homeodomain-like"/>
    <property type="match status" value="2"/>
</dbReference>
<dbReference type="SMART" id="SM00342">
    <property type="entry name" value="HTH_ARAC"/>
    <property type="match status" value="1"/>
</dbReference>
<evidence type="ECO:0000256" key="3">
    <source>
        <dbReference type="ARBA" id="ARBA00023163"/>
    </source>
</evidence>
<proteinExistence type="predicted"/>
<keyword evidence="2" id="KW-0238">DNA-binding</keyword>
<evidence type="ECO:0000313" key="6">
    <source>
        <dbReference type="Proteomes" id="UP001164718"/>
    </source>
</evidence>
<dbReference type="InterPro" id="IPR009057">
    <property type="entry name" value="Homeodomain-like_sf"/>
</dbReference>
<dbReference type="PRINTS" id="PR00032">
    <property type="entry name" value="HTHARAC"/>
</dbReference>
<accession>A0A9E8RYY4</accession>
<keyword evidence="3" id="KW-0804">Transcription</keyword>
<dbReference type="InterPro" id="IPR018062">
    <property type="entry name" value="HTH_AraC-typ_CS"/>
</dbReference>
<dbReference type="PANTHER" id="PTHR43280:SF2">
    <property type="entry name" value="HTH-TYPE TRANSCRIPTIONAL REGULATOR EXSA"/>
    <property type="match status" value="1"/>
</dbReference>
<name>A0A9E8RYY4_9BACI</name>
<protein>
    <submittedName>
        <fullName evidence="5">AraC family transcriptional regulator</fullName>
    </submittedName>
</protein>
<dbReference type="Gene3D" id="1.10.10.60">
    <property type="entry name" value="Homeodomain-like"/>
    <property type="match status" value="2"/>
</dbReference>
<organism evidence="5 6">
    <name type="scientific">Fervidibacillus albus</name>
    <dbReference type="NCBI Taxonomy" id="2980026"/>
    <lineage>
        <taxon>Bacteria</taxon>
        <taxon>Bacillati</taxon>
        <taxon>Bacillota</taxon>
        <taxon>Bacilli</taxon>
        <taxon>Bacillales</taxon>
        <taxon>Bacillaceae</taxon>
        <taxon>Fervidibacillus</taxon>
    </lineage>
</organism>
<dbReference type="EMBL" id="CP106878">
    <property type="protein sequence ID" value="WAA11147.1"/>
    <property type="molecule type" value="Genomic_DNA"/>
</dbReference>
<sequence>MEMLEHHSFHMHDEYALQSLLYQFFSILADRPKLPKNQKSANENEYVRKAITFIQNHYNEQIKLTDIAAFVSLHRSYLSTIFKKETGISIQQYLTVFRLSRAAELLRITDLTIEQIAQSCGYHDPLVFSKNFKKQMDMTPTEYRKSNNVRFADPF</sequence>
<keyword evidence="6" id="KW-1185">Reference proteome</keyword>
<dbReference type="PANTHER" id="PTHR43280">
    <property type="entry name" value="ARAC-FAMILY TRANSCRIPTIONAL REGULATOR"/>
    <property type="match status" value="1"/>
</dbReference>
<dbReference type="PROSITE" id="PS00041">
    <property type="entry name" value="HTH_ARAC_FAMILY_1"/>
    <property type="match status" value="1"/>
</dbReference>
<dbReference type="KEGG" id="faf:OE104_07595"/>
<dbReference type="GO" id="GO:0003700">
    <property type="term" value="F:DNA-binding transcription factor activity"/>
    <property type="evidence" value="ECO:0007669"/>
    <property type="project" value="InterPro"/>
</dbReference>
<dbReference type="InterPro" id="IPR018060">
    <property type="entry name" value="HTH_AraC"/>
</dbReference>
<dbReference type="Pfam" id="PF12833">
    <property type="entry name" value="HTH_18"/>
    <property type="match status" value="1"/>
</dbReference>
<dbReference type="Proteomes" id="UP001164718">
    <property type="component" value="Chromosome"/>
</dbReference>
<feature type="domain" description="HTH araC/xylS-type" evidence="4">
    <location>
        <begin position="48"/>
        <end position="146"/>
    </location>
</feature>
<evidence type="ECO:0000313" key="5">
    <source>
        <dbReference type="EMBL" id="WAA11147.1"/>
    </source>
</evidence>
<dbReference type="RefSeq" id="WP_275418970.1">
    <property type="nucleotide sequence ID" value="NZ_CP106878.1"/>
</dbReference>
<dbReference type="InterPro" id="IPR020449">
    <property type="entry name" value="Tscrpt_reg_AraC-type_HTH"/>
</dbReference>
<evidence type="ECO:0000259" key="4">
    <source>
        <dbReference type="PROSITE" id="PS01124"/>
    </source>
</evidence>
<dbReference type="PROSITE" id="PS01124">
    <property type="entry name" value="HTH_ARAC_FAMILY_2"/>
    <property type="match status" value="1"/>
</dbReference>
<evidence type="ECO:0000256" key="2">
    <source>
        <dbReference type="ARBA" id="ARBA00023125"/>
    </source>
</evidence>
<reference evidence="5" key="1">
    <citation type="submission" date="2022-09" db="EMBL/GenBank/DDBJ databases">
        <title>Complete Genomes of Fervidibacillus albus and Fervidibacillus halotolerans isolated from tidal flat sediments.</title>
        <authorList>
            <person name="Kwon K.K."/>
            <person name="Yang S.-H."/>
            <person name="Park M.J."/>
            <person name="Oh H.-M."/>
        </authorList>
    </citation>
    <scope>NUCLEOTIDE SEQUENCE</scope>
    <source>
        <strain evidence="5">MEBiC13591</strain>
    </source>
</reference>